<dbReference type="InterPro" id="IPR021133">
    <property type="entry name" value="HEAT_type_2"/>
</dbReference>
<reference evidence="10 11" key="1">
    <citation type="journal article" date="2013" name="PLoS Genet.">
        <title>Distinctive expansion of potential virulence genes in the genome of the oomycete fish pathogen Saprolegnia parasitica.</title>
        <authorList>
            <person name="Jiang R.H."/>
            <person name="de Bruijn I."/>
            <person name="Haas B.J."/>
            <person name="Belmonte R."/>
            <person name="Lobach L."/>
            <person name="Christie J."/>
            <person name="van den Ackerveken G."/>
            <person name="Bottin A."/>
            <person name="Bulone V."/>
            <person name="Diaz-Moreno S.M."/>
            <person name="Dumas B."/>
            <person name="Fan L."/>
            <person name="Gaulin E."/>
            <person name="Govers F."/>
            <person name="Grenville-Briggs L.J."/>
            <person name="Horner N.R."/>
            <person name="Levin J.Z."/>
            <person name="Mammella M."/>
            <person name="Meijer H.J."/>
            <person name="Morris P."/>
            <person name="Nusbaum C."/>
            <person name="Oome S."/>
            <person name="Phillips A.J."/>
            <person name="van Rooyen D."/>
            <person name="Rzeszutek E."/>
            <person name="Saraiva M."/>
            <person name="Secombes C.J."/>
            <person name="Seidl M.F."/>
            <person name="Snel B."/>
            <person name="Stassen J.H."/>
            <person name="Sykes S."/>
            <person name="Tripathy S."/>
            <person name="van den Berg H."/>
            <person name="Vega-Arreguin J.C."/>
            <person name="Wawra S."/>
            <person name="Young S.K."/>
            <person name="Zeng Q."/>
            <person name="Dieguez-Uribeondo J."/>
            <person name="Russ C."/>
            <person name="Tyler B.M."/>
            <person name="van West P."/>
        </authorList>
    </citation>
    <scope>NUCLEOTIDE SEQUENCE [LARGE SCALE GENOMIC DNA]</scope>
    <source>
        <strain evidence="10 11">CBS 223.65</strain>
    </source>
</reference>
<keyword evidence="4" id="KW-0963">Cytoplasm</keyword>
<dbReference type="Proteomes" id="UP000030745">
    <property type="component" value="Unassembled WGS sequence"/>
</dbReference>
<dbReference type="InterPro" id="IPR057672">
    <property type="entry name" value="TPR_IPO4/5"/>
</dbReference>
<evidence type="ECO:0000256" key="1">
    <source>
        <dbReference type="ARBA" id="ARBA00004123"/>
    </source>
</evidence>
<keyword evidence="7" id="KW-0539">Nucleus</keyword>
<evidence type="ECO:0000256" key="5">
    <source>
        <dbReference type="ARBA" id="ARBA00022737"/>
    </source>
</evidence>
<evidence type="ECO:0000313" key="10">
    <source>
        <dbReference type="EMBL" id="KDO25276.1"/>
    </source>
</evidence>
<feature type="repeat" description="HEAT" evidence="8">
    <location>
        <begin position="394"/>
        <end position="432"/>
    </location>
</feature>
<keyword evidence="6" id="KW-0653">Protein transport</keyword>
<evidence type="ECO:0000256" key="6">
    <source>
        <dbReference type="ARBA" id="ARBA00022927"/>
    </source>
</evidence>
<dbReference type="GO" id="GO:0005737">
    <property type="term" value="C:cytoplasm"/>
    <property type="evidence" value="ECO:0007669"/>
    <property type="project" value="UniProtKB-SubCell"/>
</dbReference>
<keyword evidence="3" id="KW-0813">Transport</keyword>
<dbReference type="Gene3D" id="1.25.10.10">
    <property type="entry name" value="Leucine-rich Repeat Variant"/>
    <property type="match status" value="1"/>
</dbReference>
<dbReference type="InterPro" id="IPR011989">
    <property type="entry name" value="ARM-like"/>
</dbReference>
<evidence type="ECO:0000256" key="2">
    <source>
        <dbReference type="ARBA" id="ARBA00004496"/>
    </source>
</evidence>
<keyword evidence="5" id="KW-0677">Repeat</keyword>
<evidence type="ECO:0000259" key="9">
    <source>
        <dbReference type="Pfam" id="PF25780"/>
    </source>
</evidence>
<keyword evidence="11" id="KW-1185">Reference proteome</keyword>
<dbReference type="PANTHER" id="PTHR10527">
    <property type="entry name" value="IMPORTIN BETA"/>
    <property type="match status" value="1"/>
</dbReference>
<dbReference type="Pfam" id="PF18808">
    <property type="entry name" value="Importin_rep_4"/>
    <property type="match status" value="1"/>
</dbReference>
<dbReference type="OrthoDB" id="543373at2759"/>
<dbReference type="Pfam" id="PF18829">
    <property type="entry name" value="Importin_rep_6"/>
    <property type="match status" value="1"/>
</dbReference>
<dbReference type="InterPro" id="IPR040122">
    <property type="entry name" value="Importin_beta"/>
</dbReference>
<dbReference type="Pfam" id="PF13513">
    <property type="entry name" value="HEAT_EZ"/>
    <property type="match status" value="1"/>
</dbReference>
<comment type="subcellular location">
    <subcellularLocation>
        <location evidence="2">Cytoplasm</location>
    </subcellularLocation>
    <subcellularLocation>
        <location evidence="1">Nucleus</location>
    </subcellularLocation>
</comment>
<dbReference type="Pfam" id="PF25780">
    <property type="entry name" value="TPR_IPO5"/>
    <property type="match status" value="1"/>
</dbReference>
<sequence>MDLEGTTTLKPEESRSTREAEAAYTLLKVEQPVQLTSTLLSLSCVQSNPSDATTRSFAPVLLRRVLETEGVSHLELQYRAALKTQLVAALGAEPLAHVRRKLGHAIAELARLEATWPELLPAIVALTQHSDVAMQITSLEVLATLCEYLGPTLALHHEQFFHLFSTFLGHARLDLRVAAAKAMVAYIVVLESTQAMQPFTQLLGPLLHVVEALLHGGDELLAREVLSAVLVLSEAHPAFLQLHIESLGSAMLQVARTHAFEPETRELALEILVSLCTKASSAGRSAKSLLETLVPCALDLMTELDDASVAAWTAAFDDAPDADADEGRTSDTGASALLRLTNDIGGKVMLPIALPLVAQALQAPAWQKRHAALYALGLMGEGANTLLYKELPSLLPAVVQRLEDPHPRVRYAALFCLGQFTEDFGSVERGKNFQAKFGADIVPALIPAISERETVLRNRALAANVICTFCHPEHCKPTNVLPFLDPLLSTLFATLGSCPREVQEQAITAVACIATVVGDAFVGYYNVFMPVAKQVLLHAHGKQFALLRGKAMESVALIGQAVGKDAFLADARGIMDMLLKHQELHMQEDAVSVEAQYLSQACVRIGSVLKEDFVPYLPVLVPRLLAQALTPPDIVIKDVHETTDAGDDDDDVGDGIEQVIVDVRGQGKKKVQIQTSSLDEKLMGVNMLYQCAMDLQGAFAPYIKEVLSALLPLLRFEYMESVRLVTGFTLAKLVSAAVDGSDPSSPFPHMVFQQAFAPLLQTLEEEKDLECVAGLTEAIALMLEACKEASDNGYSVGIPITDLPHVVSKLLTAAHASVKRRMARDYGGADADDADEDDENEEDVEDSILQNLIDAMGWCIKTHKAGVLPLFSQQWLPSIAPYLDPSFPGAVRAHFICTIDDVLEHSGPELLPQLLPHLWSGLEDSNPNVIRASAYGAGVCAQFGGPSFEPLCVATLQRVWSCIQSLEHDQVETEQAAARDNCVSAVGKFCLFRSSLVDAPTLLRLWLHCLPLQSDVLEAQVVHADLLAMVEARNMDLLGDNYSQLGVVLQKFAAILALNMDEDAEPVLDDEGEERLALLLQSLQTSVPGPAVQAAWASLSADEQQVFAMLS</sequence>
<dbReference type="GeneID" id="24131301"/>
<feature type="repeat" description="HEAT" evidence="8">
    <location>
        <begin position="119"/>
        <end position="157"/>
    </location>
</feature>
<dbReference type="InterPro" id="IPR004155">
    <property type="entry name" value="PBS_lyase_HEAT"/>
</dbReference>
<dbReference type="STRING" id="695850.A0A067CFG1"/>
<dbReference type="RefSeq" id="XP_012203936.1">
    <property type="nucleotide sequence ID" value="XM_012348546.1"/>
</dbReference>
<name>A0A067CFG1_SAPPC</name>
<dbReference type="InterPro" id="IPR016024">
    <property type="entry name" value="ARM-type_fold"/>
</dbReference>
<dbReference type="InterPro" id="IPR041653">
    <property type="entry name" value="Importin_rep_4"/>
</dbReference>
<dbReference type="InterPro" id="IPR041389">
    <property type="entry name" value="Importin_rep_6"/>
</dbReference>
<dbReference type="SUPFAM" id="SSF48371">
    <property type="entry name" value="ARM repeat"/>
    <property type="match status" value="2"/>
</dbReference>
<gene>
    <name evidence="10" type="ORF">SPRG_09105</name>
</gene>
<evidence type="ECO:0000256" key="3">
    <source>
        <dbReference type="ARBA" id="ARBA00022448"/>
    </source>
</evidence>
<dbReference type="SMART" id="SM00567">
    <property type="entry name" value="EZ_HEAT"/>
    <property type="match status" value="2"/>
</dbReference>
<dbReference type="PROSITE" id="PS50077">
    <property type="entry name" value="HEAT_REPEAT"/>
    <property type="match status" value="2"/>
</dbReference>
<dbReference type="GO" id="GO:0006606">
    <property type="term" value="P:protein import into nucleus"/>
    <property type="evidence" value="ECO:0007669"/>
    <property type="project" value="InterPro"/>
</dbReference>
<feature type="domain" description="IPO4/5-like TPR repeats" evidence="9">
    <location>
        <begin position="97"/>
        <end position="247"/>
    </location>
</feature>
<organism evidence="10 11">
    <name type="scientific">Saprolegnia parasitica (strain CBS 223.65)</name>
    <dbReference type="NCBI Taxonomy" id="695850"/>
    <lineage>
        <taxon>Eukaryota</taxon>
        <taxon>Sar</taxon>
        <taxon>Stramenopiles</taxon>
        <taxon>Oomycota</taxon>
        <taxon>Saprolegniomycetes</taxon>
        <taxon>Saprolegniales</taxon>
        <taxon>Saprolegniaceae</taxon>
        <taxon>Saprolegnia</taxon>
    </lineage>
</organism>
<dbReference type="AlphaFoldDB" id="A0A067CFG1"/>
<dbReference type="VEuPathDB" id="FungiDB:SPRG_09105"/>
<accession>A0A067CFG1</accession>
<evidence type="ECO:0000313" key="11">
    <source>
        <dbReference type="Proteomes" id="UP000030745"/>
    </source>
</evidence>
<evidence type="ECO:0000256" key="7">
    <source>
        <dbReference type="ARBA" id="ARBA00023242"/>
    </source>
</evidence>
<evidence type="ECO:0000256" key="4">
    <source>
        <dbReference type="ARBA" id="ARBA00022490"/>
    </source>
</evidence>
<dbReference type="KEGG" id="spar:SPRG_09105"/>
<proteinExistence type="predicted"/>
<dbReference type="OMA" id="NDSCYQD"/>
<dbReference type="GO" id="GO:0005634">
    <property type="term" value="C:nucleus"/>
    <property type="evidence" value="ECO:0007669"/>
    <property type="project" value="UniProtKB-SubCell"/>
</dbReference>
<evidence type="ECO:0000256" key="8">
    <source>
        <dbReference type="PROSITE-ProRule" id="PRU00103"/>
    </source>
</evidence>
<dbReference type="EMBL" id="KK583233">
    <property type="protein sequence ID" value="KDO25276.1"/>
    <property type="molecule type" value="Genomic_DNA"/>
</dbReference>
<protein>
    <recommendedName>
        <fullName evidence="9">IPO4/5-like TPR repeats domain-containing protein</fullName>
    </recommendedName>
</protein>